<dbReference type="Gene3D" id="3.60.20.10">
    <property type="entry name" value="Glutamine Phosphoribosylpyrophosphate, subunit 1, domain 1"/>
    <property type="match status" value="1"/>
</dbReference>
<dbReference type="GO" id="GO:0005839">
    <property type="term" value="C:proteasome core complex"/>
    <property type="evidence" value="ECO:0007669"/>
    <property type="project" value="InterPro"/>
</dbReference>
<evidence type="ECO:0000313" key="7">
    <source>
        <dbReference type="Proteomes" id="UP000011083"/>
    </source>
</evidence>
<keyword evidence="1 4" id="KW-0963">Cytoplasm</keyword>
<evidence type="ECO:0000256" key="4">
    <source>
        <dbReference type="RuleBase" id="RU004203"/>
    </source>
</evidence>
<dbReference type="PANTHER" id="PTHR32194">
    <property type="entry name" value="METALLOPROTEASE TLDD"/>
    <property type="match status" value="1"/>
</dbReference>
<dbReference type="SUPFAM" id="SSF56235">
    <property type="entry name" value="N-terminal nucleophile aminohydrolases (Ntn hydrolases)"/>
    <property type="match status" value="1"/>
</dbReference>
<name>L8GX50_ACACF</name>
<comment type="subunit">
    <text evidence="4">Component of the proteasome complex.</text>
</comment>
<dbReference type="GO" id="GO:0005737">
    <property type="term" value="C:cytoplasm"/>
    <property type="evidence" value="ECO:0007669"/>
    <property type="project" value="UniProtKB-SubCell"/>
</dbReference>
<dbReference type="PROSITE" id="PS00854">
    <property type="entry name" value="PROTEASOME_BETA_1"/>
    <property type="match status" value="1"/>
</dbReference>
<dbReference type="Pfam" id="PF00227">
    <property type="entry name" value="Proteasome"/>
    <property type="match status" value="1"/>
</dbReference>
<organism evidence="6 7">
    <name type="scientific">Acanthamoeba castellanii (strain ATCC 30010 / Neff)</name>
    <dbReference type="NCBI Taxonomy" id="1257118"/>
    <lineage>
        <taxon>Eukaryota</taxon>
        <taxon>Amoebozoa</taxon>
        <taxon>Discosea</taxon>
        <taxon>Longamoebia</taxon>
        <taxon>Centramoebida</taxon>
        <taxon>Acanthamoebidae</taxon>
        <taxon>Acanthamoeba</taxon>
    </lineage>
</organism>
<evidence type="ECO:0000256" key="2">
    <source>
        <dbReference type="ARBA" id="ARBA00022942"/>
    </source>
</evidence>
<dbReference type="InterPro" id="IPR016050">
    <property type="entry name" value="Proteasome_bsu_CS"/>
</dbReference>
<evidence type="ECO:0000256" key="3">
    <source>
        <dbReference type="ARBA" id="ARBA00023242"/>
    </source>
</evidence>
<dbReference type="GO" id="GO:0005634">
    <property type="term" value="C:nucleus"/>
    <property type="evidence" value="ECO:0007669"/>
    <property type="project" value="UniProtKB-SubCell"/>
</dbReference>
<dbReference type="InterPro" id="IPR029055">
    <property type="entry name" value="Ntn_hydrolases_N"/>
</dbReference>
<evidence type="ECO:0000256" key="1">
    <source>
        <dbReference type="ARBA" id="ARBA00022490"/>
    </source>
</evidence>
<dbReference type="OMA" id="CSGCWCD"/>
<dbReference type="InterPro" id="IPR023333">
    <property type="entry name" value="Proteasome_suB-type"/>
</dbReference>
<dbReference type="STRING" id="1257118.L8GX50"/>
<dbReference type="VEuPathDB" id="AmoebaDB:ACA1_057790"/>
<feature type="region of interest" description="Disordered" evidence="5">
    <location>
        <begin position="1"/>
        <end position="26"/>
    </location>
</feature>
<comment type="subcellular location">
    <subcellularLocation>
        <location evidence="4">Cytoplasm</location>
    </subcellularLocation>
    <subcellularLocation>
        <location evidence="4">Nucleus</location>
    </subcellularLocation>
</comment>
<reference evidence="6 7" key="1">
    <citation type="journal article" date="2013" name="Genome Biol.">
        <title>Genome of Acanthamoeba castellanii highlights extensive lateral gene transfer and early evolution of tyrosine kinase signaling.</title>
        <authorList>
            <person name="Clarke M."/>
            <person name="Lohan A.J."/>
            <person name="Liu B."/>
            <person name="Lagkouvardos I."/>
            <person name="Roy S."/>
            <person name="Zafar N."/>
            <person name="Bertelli C."/>
            <person name="Schilde C."/>
            <person name="Kianianmomeni A."/>
            <person name="Burglin T.R."/>
            <person name="Frech C."/>
            <person name="Turcotte B."/>
            <person name="Kopec K.O."/>
            <person name="Synnott J.M."/>
            <person name="Choo C."/>
            <person name="Paponov I."/>
            <person name="Finkler A."/>
            <person name="Soon Heng Tan C."/>
            <person name="Hutchins A.P."/>
            <person name="Weinmeier T."/>
            <person name="Rattei T."/>
            <person name="Chu J.S."/>
            <person name="Gimenez G."/>
            <person name="Irimia M."/>
            <person name="Rigden D.J."/>
            <person name="Fitzpatrick D.A."/>
            <person name="Lorenzo-Morales J."/>
            <person name="Bateman A."/>
            <person name="Chiu C.H."/>
            <person name="Tang P."/>
            <person name="Hegemann P."/>
            <person name="Fromm H."/>
            <person name="Raoult D."/>
            <person name="Greub G."/>
            <person name="Miranda-Saavedra D."/>
            <person name="Chen N."/>
            <person name="Nash P."/>
            <person name="Ginger M.L."/>
            <person name="Horn M."/>
            <person name="Schaap P."/>
            <person name="Caler L."/>
            <person name="Loftus B."/>
        </authorList>
    </citation>
    <scope>NUCLEOTIDE SEQUENCE [LARGE SCALE GENOMIC DNA]</scope>
    <source>
        <strain evidence="6 7">Neff</strain>
    </source>
</reference>
<protein>
    <recommendedName>
        <fullName evidence="4">Proteasome subunit beta</fullName>
    </recommendedName>
</protein>
<gene>
    <name evidence="6" type="ORF">ACA1_057790</name>
</gene>
<dbReference type="InterPro" id="IPR001353">
    <property type="entry name" value="Proteasome_sua/b"/>
</dbReference>
<dbReference type="EMBL" id="KB007974">
    <property type="protein sequence ID" value="ELR17123.1"/>
    <property type="molecule type" value="Genomic_DNA"/>
</dbReference>
<dbReference type="FunFam" id="3.60.20.10:FF:000027">
    <property type="entry name" value="Proteasome subunit beta type-6"/>
    <property type="match status" value="1"/>
</dbReference>
<dbReference type="OrthoDB" id="268479at2759"/>
<proteinExistence type="inferred from homology"/>
<dbReference type="PROSITE" id="PS51476">
    <property type="entry name" value="PROTEASOME_BETA_2"/>
    <property type="match status" value="1"/>
</dbReference>
<keyword evidence="3 4" id="KW-0539">Nucleus</keyword>
<dbReference type="GeneID" id="14918468"/>
<keyword evidence="7" id="KW-1185">Reference proteome</keyword>
<accession>L8GX50</accession>
<comment type="function">
    <text evidence="4">Component of the proteasome, a multicatalytic proteinase complex which is characterized by its ability to cleave peptides with Arg, Phe, Tyr, Leu, and Glu adjacent to the leaving group at neutral or slightly basic pH. The proteasome has an ATP-dependent proteolytic activity.</text>
</comment>
<comment type="similarity">
    <text evidence="4">Belongs to the peptidase T1B family.</text>
</comment>
<dbReference type="CDD" id="cd03757">
    <property type="entry name" value="proteasome_beta_type_1"/>
    <property type="match status" value="1"/>
</dbReference>
<dbReference type="GO" id="GO:0010498">
    <property type="term" value="P:proteasomal protein catabolic process"/>
    <property type="evidence" value="ECO:0007669"/>
    <property type="project" value="UniProtKB-ARBA"/>
</dbReference>
<dbReference type="AlphaFoldDB" id="L8GX50"/>
<dbReference type="RefSeq" id="XP_004339136.1">
    <property type="nucleotide sequence ID" value="XM_004339088.1"/>
</dbReference>
<evidence type="ECO:0000313" key="6">
    <source>
        <dbReference type="EMBL" id="ELR17123.1"/>
    </source>
</evidence>
<keyword evidence="2 4" id="KW-0647">Proteasome</keyword>
<sequence length="236" mass="26491">MMESRFSAPMPAEYGPRTQHGRGWSPYTDNGGTTLALHGKDFCVVAADTRLSTGYSIHSREARKVLKLTDKCVIATAGMQADQLALHKLLQTRLQWYEHQHRKPMSTPAIAQMLATILYSKRFFPFYTFNVLGGVDDNGVGCVYSYDAVGSFERVKYSSSGTGNQLVQPLLDNQIGWKDQRATKTKPELNVEETVDFVRDIFTSAGERDIYTGDYVLIAVIDKDGVKEMKFDLKQD</sequence>
<dbReference type="KEGG" id="acan:ACA1_057790"/>
<dbReference type="PANTHER" id="PTHR32194:SF2">
    <property type="entry name" value="PROTEASOME SUBUNIT BETA TYPE-1"/>
    <property type="match status" value="1"/>
</dbReference>
<evidence type="ECO:0000256" key="5">
    <source>
        <dbReference type="SAM" id="MobiDB-lite"/>
    </source>
</evidence>
<dbReference type="Proteomes" id="UP000011083">
    <property type="component" value="Unassembled WGS sequence"/>
</dbReference>